<proteinExistence type="predicted"/>
<feature type="compositionally biased region" description="Basic and acidic residues" evidence="1">
    <location>
        <begin position="189"/>
        <end position="204"/>
    </location>
</feature>
<feature type="region of interest" description="Disordered" evidence="1">
    <location>
        <begin position="189"/>
        <end position="215"/>
    </location>
</feature>
<evidence type="ECO:0000256" key="1">
    <source>
        <dbReference type="SAM" id="MobiDB-lite"/>
    </source>
</evidence>
<keyword evidence="2" id="KW-0812">Transmembrane</keyword>
<dbReference type="InterPro" id="IPR036188">
    <property type="entry name" value="FAD/NAD-bd_sf"/>
</dbReference>
<keyword evidence="4" id="KW-0503">Monooxygenase</keyword>
<dbReference type="GO" id="GO:0004497">
    <property type="term" value="F:monooxygenase activity"/>
    <property type="evidence" value="ECO:0007669"/>
    <property type="project" value="UniProtKB-KW"/>
</dbReference>
<comment type="caution">
    <text evidence="4">The sequence shown here is derived from an EMBL/GenBank/DDBJ whole genome shotgun (WGS) entry which is preliminary data.</text>
</comment>
<dbReference type="SUPFAM" id="SSF51905">
    <property type="entry name" value="FAD/NAD(P)-binding domain"/>
    <property type="match status" value="1"/>
</dbReference>
<evidence type="ECO:0000313" key="5">
    <source>
        <dbReference type="Proteomes" id="UP001481677"/>
    </source>
</evidence>
<dbReference type="InterPro" id="IPR002938">
    <property type="entry name" value="FAD-bd"/>
</dbReference>
<protein>
    <submittedName>
        <fullName evidence="4">FAD-dependent monooxygenase</fullName>
    </submittedName>
</protein>
<organism evidence="4 5">
    <name type="scientific">Paraburkholderia azotifigens</name>
    <dbReference type="NCBI Taxonomy" id="2057004"/>
    <lineage>
        <taxon>Bacteria</taxon>
        <taxon>Pseudomonadati</taxon>
        <taxon>Pseudomonadota</taxon>
        <taxon>Betaproteobacteria</taxon>
        <taxon>Burkholderiales</taxon>
        <taxon>Burkholderiaceae</taxon>
        <taxon>Paraburkholderia</taxon>
    </lineage>
</organism>
<evidence type="ECO:0000313" key="4">
    <source>
        <dbReference type="EMBL" id="MEM5339413.1"/>
    </source>
</evidence>
<feature type="transmembrane region" description="Helical" evidence="2">
    <location>
        <begin position="222"/>
        <end position="240"/>
    </location>
</feature>
<reference evidence="4 5" key="1">
    <citation type="submission" date="2024-01" db="EMBL/GenBank/DDBJ databases">
        <title>The diversity of rhizobia nodulating Mimosa spp. in eleven states of Brazil covering several biomes is determined by host plant, location, and edaphic factors.</title>
        <authorList>
            <person name="Rouws L."/>
            <person name="Barauna A."/>
            <person name="Beukes C."/>
            <person name="De Faria S.M."/>
            <person name="Gross E."/>
            <person name="Dos Reis Junior F.B."/>
            <person name="Simon M."/>
            <person name="Maluk M."/>
            <person name="Odee D.W."/>
            <person name="Kenicer G."/>
            <person name="Young J.P.W."/>
            <person name="Reis V.M."/>
            <person name="Zilli J."/>
            <person name="James E.K."/>
        </authorList>
    </citation>
    <scope>NUCLEOTIDE SEQUENCE [LARGE SCALE GENOMIC DNA]</scope>
    <source>
        <strain evidence="4 5">JPY530</strain>
    </source>
</reference>
<keyword evidence="5" id="KW-1185">Reference proteome</keyword>
<gene>
    <name evidence="4" type="ORF">V4C56_07160</name>
</gene>
<keyword evidence="2" id="KW-1133">Transmembrane helix</keyword>
<sequence>MLFEFVWRIVSIDSGYAMSREEQNMEGVDVLVVGARPVGLLPGTGLQRDGIGVCVIDGMPARGFFCEARGITPRTLEIFDDLGIVDRAIGAGVWLTGVETWVDGAMMPARSVYLPEQGLPYGSADQRGRAAPLWPRFSRCAAPVAVIAAAGPGVAAGHPATTLSIVITKLMASFVVFPFVAALRRHAMQARDEGRDQPRNRRDPSSAARQRRRTDVTQRMSLLRHIALALLRYGFILRTVSSMSPPDMDSAHQPGGLFFLSPRYLRNTLAHGPKNVSQK</sequence>
<feature type="transmembrane region" description="Helical" evidence="2">
    <location>
        <begin position="163"/>
        <end position="183"/>
    </location>
</feature>
<keyword evidence="4" id="KW-0560">Oxidoreductase</keyword>
<dbReference type="RefSeq" id="WP_240057484.1">
    <property type="nucleotide sequence ID" value="NZ_JAZHFZ010000004.1"/>
</dbReference>
<accession>A0ABU9QX97</accession>
<dbReference type="Proteomes" id="UP001481677">
    <property type="component" value="Unassembled WGS sequence"/>
</dbReference>
<name>A0ABU9QX97_9BURK</name>
<dbReference type="Gene3D" id="3.50.50.60">
    <property type="entry name" value="FAD/NAD(P)-binding domain"/>
    <property type="match status" value="1"/>
</dbReference>
<keyword evidence="2" id="KW-0472">Membrane</keyword>
<evidence type="ECO:0000259" key="3">
    <source>
        <dbReference type="Pfam" id="PF01494"/>
    </source>
</evidence>
<dbReference type="EMBL" id="JAZHGA010000004">
    <property type="protein sequence ID" value="MEM5339413.1"/>
    <property type="molecule type" value="Genomic_DNA"/>
</dbReference>
<feature type="domain" description="FAD-binding" evidence="3">
    <location>
        <begin position="28"/>
        <end position="103"/>
    </location>
</feature>
<evidence type="ECO:0000256" key="2">
    <source>
        <dbReference type="SAM" id="Phobius"/>
    </source>
</evidence>
<dbReference type="Pfam" id="PF01494">
    <property type="entry name" value="FAD_binding_3"/>
    <property type="match status" value="1"/>
</dbReference>